<protein>
    <submittedName>
        <fullName evidence="1">Uncharacterized protein</fullName>
    </submittedName>
</protein>
<dbReference type="EMBL" id="CM055098">
    <property type="protein sequence ID" value="KAJ7549077.1"/>
    <property type="molecule type" value="Genomic_DNA"/>
</dbReference>
<keyword evidence="2" id="KW-1185">Reference proteome</keyword>
<sequence>MGRTKLKAKHLPLTSSKVAPAGNDSDPSPVQRKRGRPRKFPKEEPATEEHKVEAANTDHIQTSLFEAGKKRGRANKLDESAELSADKNGVANGGSIDEPAKPQAVKREGSRRKGEPRRAAGVDGK</sequence>
<name>A0ACC2D4Z9_DIPCM</name>
<proteinExistence type="predicted"/>
<dbReference type="Proteomes" id="UP001162992">
    <property type="component" value="Chromosome 7"/>
</dbReference>
<comment type="caution">
    <text evidence="1">The sequence shown here is derived from an EMBL/GenBank/DDBJ whole genome shotgun (WGS) entry which is preliminary data.</text>
</comment>
<evidence type="ECO:0000313" key="2">
    <source>
        <dbReference type="Proteomes" id="UP001162992"/>
    </source>
</evidence>
<gene>
    <name evidence="1" type="ORF">O6H91_07G039300</name>
</gene>
<evidence type="ECO:0000313" key="1">
    <source>
        <dbReference type="EMBL" id="KAJ7549077.1"/>
    </source>
</evidence>
<reference evidence="2" key="1">
    <citation type="journal article" date="2024" name="Proc. Natl. Acad. Sci. U.S.A.">
        <title>Extraordinary preservation of gene collinearity over three hundred million years revealed in homosporous lycophytes.</title>
        <authorList>
            <person name="Li C."/>
            <person name="Wickell D."/>
            <person name="Kuo L.Y."/>
            <person name="Chen X."/>
            <person name="Nie B."/>
            <person name="Liao X."/>
            <person name="Peng D."/>
            <person name="Ji J."/>
            <person name="Jenkins J."/>
            <person name="Williams M."/>
            <person name="Shu S."/>
            <person name="Plott C."/>
            <person name="Barry K."/>
            <person name="Rajasekar S."/>
            <person name="Grimwood J."/>
            <person name="Han X."/>
            <person name="Sun S."/>
            <person name="Hou Z."/>
            <person name="He W."/>
            <person name="Dai G."/>
            <person name="Sun C."/>
            <person name="Schmutz J."/>
            <person name="Leebens-Mack J.H."/>
            <person name="Li F.W."/>
            <person name="Wang L."/>
        </authorList>
    </citation>
    <scope>NUCLEOTIDE SEQUENCE [LARGE SCALE GENOMIC DNA]</scope>
    <source>
        <strain evidence="2">cv. PW_Plant_1</strain>
    </source>
</reference>
<organism evidence="1 2">
    <name type="scientific">Diphasiastrum complanatum</name>
    <name type="common">Issler's clubmoss</name>
    <name type="synonym">Lycopodium complanatum</name>
    <dbReference type="NCBI Taxonomy" id="34168"/>
    <lineage>
        <taxon>Eukaryota</taxon>
        <taxon>Viridiplantae</taxon>
        <taxon>Streptophyta</taxon>
        <taxon>Embryophyta</taxon>
        <taxon>Tracheophyta</taxon>
        <taxon>Lycopodiopsida</taxon>
        <taxon>Lycopodiales</taxon>
        <taxon>Lycopodiaceae</taxon>
        <taxon>Lycopodioideae</taxon>
        <taxon>Diphasiastrum</taxon>
    </lineage>
</organism>
<accession>A0ACC2D4Z9</accession>